<feature type="domain" description="Phosphoribosyltransferase" evidence="1">
    <location>
        <begin position="12"/>
        <end position="154"/>
    </location>
</feature>
<dbReference type="PANTHER" id="PTHR11608:SF0">
    <property type="entry name" value="BIFUNCTIONAL PROTEIN PYRR"/>
    <property type="match status" value="1"/>
</dbReference>
<dbReference type="Gene3D" id="3.40.50.2020">
    <property type="match status" value="1"/>
</dbReference>
<name>A0ABV8PQR1_9BACT</name>
<evidence type="ECO:0000259" key="1">
    <source>
        <dbReference type="Pfam" id="PF00156"/>
    </source>
</evidence>
<dbReference type="Proteomes" id="UP001595906">
    <property type="component" value="Unassembled WGS sequence"/>
</dbReference>
<dbReference type="InterPro" id="IPR000836">
    <property type="entry name" value="PRTase_dom"/>
</dbReference>
<dbReference type="CDD" id="cd06223">
    <property type="entry name" value="PRTases_typeI"/>
    <property type="match status" value="1"/>
</dbReference>
<sequence>MAEKRYILNKEVAAQKMQRMALEIAEQLDGDTAELIIIGVKNSGMVIAEKIGALLQQHVHFSIRIIGLSLDKHAPQNIELTDPTIDFNGKNVIITDDVSNSGRVLLYALKPLLAFYPKRIQTLVLVERMHKAFPVKSDYIGLTIATALEDHIQVEVENGEVIGAFI</sequence>
<dbReference type="InterPro" id="IPR050137">
    <property type="entry name" value="PyrR_bifunctional"/>
</dbReference>
<keyword evidence="2" id="KW-0808">Transferase</keyword>
<comment type="caution">
    <text evidence="2">The sequence shown here is derived from an EMBL/GenBank/DDBJ whole genome shotgun (WGS) entry which is preliminary data.</text>
</comment>
<dbReference type="GO" id="GO:0016757">
    <property type="term" value="F:glycosyltransferase activity"/>
    <property type="evidence" value="ECO:0007669"/>
    <property type="project" value="UniProtKB-KW"/>
</dbReference>
<proteinExistence type="predicted"/>
<dbReference type="Pfam" id="PF00156">
    <property type="entry name" value="Pribosyltran"/>
    <property type="match status" value="1"/>
</dbReference>
<dbReference type="EMBL" id="JBHSDC010000001">
    <property type="protein sequence ID" value="MFC4230322.1"/>
    <property type="molecule type" value="Genomic_DNA"/>
</dbReference>
<accession>A0ABV8PQR1</accession>
<evidence type="ECO:0000313" key="2">
    <source>
        <dbReference type="EMBL" id="MFC4230322.1"/>
    </source>
</evidence>
<dbReference type="RefSeq" id="WP_379011412.1">
    <property type="nucleotide sequence ID" value="NZ_JBHSDC010000001.1"/>
</dbReference>
<dbReference type="SUPFAM" id="SSF53271">
    <property type="entry name" value="PRTase-like"/>
    <property type="match status" value="1"/>
</dbReference>
<keyword evidence="2" id="KW-0328">Glycosyltransferase</keyword>
<evidence type="ECO:0000313" key="3">
    <source>
        <dbReference type="Proteomes" id="UP001595906"/>
    </source>
</evidence>
<organism evidence="2 3">
    <name type="scientific">Parasediminibacterium paludis</name>
    <dbReference type="NCBI Taxonomy" id="908966"/>
    <lineage>
        <taxon>Bacteria</taxon>
        <taxon>Pseudomonadati</taxon>
        <taxon>Bacteroidota</taxon>
        <taxon>Chitinophagia</taxon>
        <taxon>Chitinophagales</taxon>
        <taxon>Chitinophagaceae</taxon>
        <taxon>Parasediminibacterium</taxon>
    </lineage>
</organism>
<dbReference type="InterPro" id="IPR029057">
    <property type="entry name" value="PRTase-like"/>
</dbReference>
<keyword evidence="3" id="KW-1185">Reference proteome</keyword>
<dbReference type="PANTHER" id="PTHR11608">
    <property type="entry name" value="BIFUNCTIONAL PROTEIN PYRR"/>
    <property type="match status" value="1"/>
</dbReference>
<protein>
    <submittedName>
        <fullName evidence="2">Phosphoribosyltransferase family protein</fullName>
    </submittedName>
</protein>
<reference evidence="3" key="1">
    <citation type="journal article" date="2019" name="Int. J. Syst. Evol. Microbiol.">
        <title>The Global Catalogue of Microorganisms (GCM) 10K type strain sequencing project: providing services to taxonomists for standard genome sequencing and annotation.</title>
        <authorList>
            <consortium name="The Broad Institute Genomics Platform"/>
            <consortium name="The Broad Institute Genome Sequencing Center for Infectious Disease"/>
            <person name="Wu L."/>
            <person name="Ma J."/>
        </authorList>
    </citation>
    <scope>NUCLEOTIDE SEQUENCE [LARGE SCALE GENOMIC DNA]</scope>
    <source>
        <strain evidence="3">CECT 8010</strain>
    </source>
</reference>
<gene>
    <name evidence="2" type="ORF">ACFOW1_00365</name>
</gene>